<dbReference type="InterPro" id="IPR039426">
    <property type="entry name" value="TonB-dep_rcpt-like"/>
</dbReference>
<dbReference type="Gene3D" id="2.170.130.10">
    <property type="entry name" value="TonB-dependent receptor, plug domain"/>
    <property type="match status" value="1"/>
</dbReference>
<keyword evidence="4 10" id="KW-1134">Transmembrane beta strand</keyword>
<dbReference type="AlphaFoldDB" id="A0A315ES74"/>
<feature type="chain" id="PRO_5016273430" description="TonB-dependent receptor" evidence="12">
    <location>
        <begin position="28"/>
        <end position="721"/>
    </location>
</feature>
<dbReference type="GO" id="GO:0044718">
    <property type="term" value="P:siderophore transmembrane transport"/>
    <property type="evidence" value="ECO:0007669"/>
    <property type="project" value="TreeGrafter"/>
</dbReference>
<dbReference type="GO" id="GO:0015344">
    <property type="term" value="F:siderophore uptake transmembrane transporter activity"/>
    <property type="evidence" value="ECO:0007669"/>
    <property type="project" value="TreeGrafter"/>
</dbReference>
<dbReference type="GO" id="GO:0009279">
    <property type="term" value="C:cell outer membrane"/>
    <property type="evidence" value="ECO:0007669"/>
    <property type="project" value="UniProtKB-SubCell"/>
</dbReference>
<evidence type="ECO:0000259" key="14">
    <source>
        <dbReference type="Pfam" id="PF07715"/>
    </source>
</evidence>
<sequence>MASMSSHIAWSHFFPLVLGAATPLLHAQTPTTPLPDIVVQSGRLVQQQFDTPGSVYAIDADTLRSSGPQVNMSDVLNRVPGVVALNRNNYAQDVQISIRGFGSRAAFGLRGIRLITDGIPASMPDGQGQASTVSMTSTDRVEVLTGPLAQLYGNASGGVIQTFTREAGDKPEAQVQMYAGAFGMTRTDWQISQRTGQVGLIADYSTFATEGYRANSDARRQQLNSVITVDVQPDTRFKFIINVFDMPYAKDALGLTASQLATNPTQAGTGAIDARTRKAVKQEQTGLVMEHAVNRDLKFQTRVYGGNRTNLQYQAATATNPTGAWTGLTRQFEGMGLQVNGKAHVFDGQRMNWVVGTDIDHAQEQRQAGNAAVGEKTDTTRNELNEASNRDFYAQANWSLGERYTLTTGARQSHVTLKSRDDVPISGTHPDNGSGSVNYTATSPVLGLTWHAQDNLNIYINQGKGFETPTMSEAAYTLLTPSTIKGQFNPNLLASRSKHLELGTKWRPSSNTRVDAAWFQIKTDDEIVTVRSSGGKTAYANASQTSRDGFELALRHQYDSHWRGHVSATFMNATYAQGFSNFVNGTTNNVSAGNSLPAIPKRQLLTSLQWSEKGFSTAGQKPSLGLEASLELISRSSMWANDTNSTTANDYALAPGYAQLNTRVRQRYQVGPARVEVSVGVDNLTNKEAISSVIVNQSSKQYFEPGLPRAWIVGVQSQIPL</sequence>
<keyword evidence="6 11" id="KW-0798">TonB box</keyword>
<keyword evidence="3 10" id="KW-0813">Transport</keyword>
<evidence type="ECO:0000256" key="7">
    <source>
        <dbReference type="ARBA" id="ARBA00023136"/>
    </source>
</evidence>
<keyword evidence="5 10" id="KW-0812">Transmembrane</keyword>
<feature type="signal peptide" evidence="12">
    <location>
        <begin position="1"/>
        <end position="27"/>
    </location>
</feature>
<dbReference type="Pfam" id="PF07715">
    <property type="entry name" value="Plug"/>
    <property type="match status" value="1"/>
</dbReference>
<evidence type="ECO:0008006" key="17">
    <source>
        <dbReference type="Google" id="ProtNLM"/>
    </source>
</evidence>
<keyword evidence="7 10" id="KW-0472">Membrane</keyword>
<evidence type="ECO:0000256" key="8">
    <source>
        <dbReference type="ARBA" id="ARBA00023170"/>
    </source>
</evidence>
<gene>
    <name evidence="15" type="ORF">B9Z44_03510</name>
</gene>
<protein>
    <recommendedName>
        <fullName evidence="17">TonB-dependent receptor</fullName>
    </recommendedName>
</protein>
<evidence type="ECO:0000313" key="15">
    <source>
        <dbReference type="EMBL" id="PUE58742.1"/>
    </source>
</evidence>
<dbReference type="InterPro" id="IPR036942">
    <property type="entry name" value="Beta-barrel_TonB_sf"/>
</dbReference>
<dbReference type="PANTHER" id="PTHR30069:SF28">
    <property type="entry name" value="TONB-DEPENDENT RECEPTOR YNCD-RELATED"/>
    <property type="match status" value="1"/>
</dbReference>
<keyword evidence="8" id="KW-0675">Receptor</keyword>
<dbReference type="CDD" id="cd01347">
    <property type="entry name" value="ligand_gated_channel"/>
    <property type="match status" value="1"/>
</dbReference>
<evidence type="ECO:0000256" key="10">
    <source>
        <dbReference type="PROSITE-ProRule" id="PRU01360"/>
    </source>
</evidence>
<comment type="subcellular location">
    <subcellularLocation>
        <location evidence="1 10">Cell outer membrane</location>
        <topology evidence="1 10">Multi-pass membrane protein</topology>
    </subcellularLocation>
</comment>
<comment type="caution">
    <text evidence="15">The sequence shown here is derived from an EMBL/GenBank/DDBJ whole genome shotgun (WGS) entry which is preliminary data.</text>
</comment>
<dbReference type="Pfam" id="PF00593">
    <property type="entry name" value="TonB_dep_Rec_b-barrel"/>
    <property type="match status" value="1"/>
</dbReference>
<reference evidence="15 16" key="1">
    <citation type="submission" date="2017-04" db="EMBL/GenBank/DDBJ databases">
        <title>Unexpected and diverse lifestyles within the genus Limnohabitans.</title>
        <authorList>
            <person name="Kasalicky V."/>
            <person name="Mehrshad M."/>
            <person name="Andrei S.-A."/>
            <person name="Salcher M."/>
            <person name="Kratochvilova H."/>
            <person name="Simek K."/>
            <person name="Ghai R."/>
        </authorList>
    </citation>
    <scope>NUCLEOTIDE SEQUENCE [LARGE SCALE GENOMIC DNA]</scope>
    <source>
        <strain evidence="15 16">MWH-C5</strain>
    </source>
</reference>
<proteinExistence type="inferred from homology"/>
<keyword evidence="12" id="KW-0732">Signal</keyword>
<feature type="domain" description="TonB-dependent receptor plug" evidence="14">
    <location>
        <begin position="48"/>
        <end position="159"/>
    </location>
</feature>
<evidence type="ECO:0000256" key="12">
    <source>
        <dbReference type="SAM" id="SignalP"/>
    </source>
</evidence>
<dbReference type="Gene3D" id="2.40.170.20">
    <property type="entry name" value="TonB-dependent receptor, beta-barrel domain"/>
    <property type="match status" value="1"/>
</dbReference>
<evidence type="ECO:0000256" key="3">
    <source>
        <dbReference type="ARBA" id="ARBA00022448"/>
    </source>
</evidence>
<evidence type="ECO:0000256" key="1">
    <source>
        <dbReference type="ARBA" id="ARBA00004571"/>
    </source>
</evidence>
<feature type="domain" description="TonB-dependent receptor-like beta-barrel" evidence="13">
    <location>
        <begin position="249"/>
        <end position="684"/>
    </location>
</feature>
<dbReference type="SUPFAM" id="SSF56935">
    <property type="entry name" value="Porins"/>
    <property type="match status" value="1"/>
</dbReference>
<evidence type="ECO:0000256" key="4">
    <source>
        <dbReference type="ARBA" id="ARBA00022452"/>
    </source>
</evidence>
<keyword evidence="9 10" id="KW-0998">Cell outer membrane</keyword>
<dbReference type="InterPro" id="IPR000531">
    <property type="entry name" value="Beta-barrel_TonB"/>
</dbReference>
<keyword evidence="16" id="KW-1185">Reference proteome</keyword>
<dbReference type="Proteomes" id="UP000251341">
    <property type="component" value="Unassembled WGS sequence"/>
</dbReference>
<dbReference type="PANTHER" id="PTHR30069">
    <property type="entry name" value="TONB-DEPENDENT OUTER MEMBRANE RECEPTOR"/>
    <property type="match status" value="1"/>
</dbReference>
<accession>A0A315ES74</accession>
<evidence type="ECO:0000256" key="6">
    <source>
        <dbReference type="ARBA" id="ARBA00023077"/>
    </source>
</evidence>
<evidence type="ECO:0000259" key="13">
    <source>
        <dbReference type="Pfam" id="PF00593"/>
    </source>
</evidence>
<evidence type="ECO:0000256" key="9">
    <source>
        <dbReference type="ARBA" id="ARBA00023237"/>
    </source>
</evidence>
<evidence type="ECO:0000313" key="16">
    <source>
        <dbReference type="Proteomes" id="UP000251341"/>
    </source>
</evidence>
<comment type="similarity">
    <text evidence="2 10 11">Belongs to the TonB-dependent receptor family.</text>
</comment>
<dbReference type="EMBL" id="NESP01000001">
    <property type="protein sequence ID" value="PUE58742.1"/>
    <property type="molecule type" value="Genomic_DNA"/>
</dbReference>
<organism evidence="15 16">
    <name type="scientific">Limnohabitans curvus</name>
    <dbReference type="NCBI Taxonomy" id="323423"/>
    <lineage>
        <taxon>Bacteria</taxon>
        <taxon>Pseudomonadati</taxon>
        <taxon>Pseudomonadota</taxon>
        <taxon>Betaproteobacteria</taxon>
        <taxon>Burkholderiales</taxon>
        <taxon>Comamonadaceae</taxon>
        <taxon>Limnohabitans</taxon>
    </lineage>
</organism>
<evidence type="ECO:0000256" key="2">
    <source>
        <dbReference type="ARBA" id="ARBA00009810"/>
    </source>
</evidence>
<dbReference type="PROSITE" id="PS52016">
    <property type="entry name" value="TONB_DEPENDENT_REC_3"/>
    <property type="match status" value="1"/>
</dbReference>
<dbReference type="InterPro" id="IPR037066">
    <property type="entry name" value="Plug_dom_sf"/>
</dbReference>
<name>A0A315ES74_9BURK</name>
<evidence type="ECO:0000256" key="5">
    <source>
        <dbReference type="ARBA" id="ARBA00022692"/>
    </source>
</evidence>
<evidence type="ECO:0000256" key="11">
    <source>
        <dbReference type="RuleBase" id="RU003357"/>
    </source>
</evidence>
<dbReference type="InterPro" id="IPR012910">
    <property type="entry name" value="Plug_dom"/>
</dbReference>